<organism evidence="7">
    <name type="scientific">Selaginella moellendorffii</name>
    <name type="common">Spikemoss</name>
    <dbReference type="NCBI Taxonomy" id="88036"/>
    <lineage>
        <taxon>Eukaryota</taxon>
        <taxon>Viridiplantae</taxon>
        <taxon>Streptophyta</taxon>
        <taxon>Embryophyta</taxon>
        <taxon>Tracheophyta</taxon>
        <taxon>Lycopodiopsida</taxon>
        <taxon>Selaginellales</taxon>
        <taxon>Selaginellaceae</taxon>
        <taxon>Selaginella</taxon>
    </lineage>
</organism>
<dbReference type="PRINTS" id="PR00385">
    <property type="entry name" value="P450"/>
</dbReference>
<gene>
    <name evidence="6" type="ORF">SELMODRAFT_115926</name>
</gene>
<evidence type="ECO:0000256" key="3">
    <source>
        <dbReference type="PIRSR" id="PIRSR602401-1"/>
    </source>
</evidence>
<keyword evidence="1 3" id="KW-0479">Metal-binding</keyword>
<evidence type="ECO:0008006" key="8">
    <source>
        <dbReference type="Google" id="ProtNLM"/>
    </source>
</evidence>
<dbReference type="Pfam" id="PF00067">
    <property type="entry name" value="p450"/>
    <property type="match status" value="1"/>
</dbReference>
<sequence>MDLWLPSIAVALIIVLISCILNFNSWFYAPKLRPGSPPLPPGSLGWPVFGNMGDFLQAFKSSNPESFVGGFISKYGCGGLYKAFLFRQPTILATSAEVCKTVLCNHDVFEIGWPERVVKELLGLKVLSAVTGDDHLKLSKLVKPALSSPKAIQHQMPCIEENVKKLLDEWADRGNIVFLDEARMFTLKTIHEILVGEDTGIDFKQVSGLFHTMNKGLRALPLNFPGTAYSNAVKARATLANDFWRIFYERKESKKRGGDTLSMLLDATDEGGQPLEDDQIVDLIMSFMNGGHESTAHLVTWLAILLKEHPAVYQRLKAEQDEIALKKMPGESLTLADMRSMTYMSRVIDETLRLINISPFVFRKVLSDVQLNGYTIPRGWFVEAWLRQVHMDPLVHKNPREFDPDRWINEKPQPHTYVAFGLGNRKCPGSNLSKIQSSIIIHHLITKYNWEPLNPHYKLVYLPHPRPADHYPVKITKRALV</sequence>
<dbReference type="PANTHER" id="PTHR24286:SF356">
    <property type="entry name" value="ENT-KAURENOIC ACID OXIDASE 2"/>
    <property type="match status" value="1"/>
</dbReference>
<dbReference type="InterPro" id="IPR036396">
    <property type="entry name" value="Cyt_P450_sf"/>
</dbReference>
<proteinExistence type="inferred from homology"/>
<dbReference type="PRINTS" id="PR00463">
    <property type="entry name" value="EP450I"/>
</dbReference>
<dbReference type="FunCoup" id="D8SFF2">
    <property type="interactions" value="370"/>
</dbReference>
<dbReference type="OMA" id="KPIDNCL"/>
<dbReference type="InterPro" id="IPR017972">
    <property type="entry name" value="Cyt_P450_CS"/>
</dbReference>
<comment type="similarity">
    <text evidence="4">Belongs to the cytochrome P450 family.</text>
</comment>
<dbReference type="GO" id="GO:0020037">
    <property type="term" value="F:heme binding"/>
    <property type="evidence" value="ECO:0007669"/>
    <property type="project" value="InterPro"/>
</dbReference>
<dbReference type="GO" id="GO:0004497">
    <property type="term" value="F:monooxygenase activity"/>
    <property type="evidence" value="ECO:0000318"/>
    <property type="project" value="GO_Central"/>
</dbReference>
<evidence type="ECO:0000256" key="4">
    <source>
        <dbReference type="RuleBase" id="RU000461"/>
    </source>
</evidence>
<keyword evidence="7" id="KW-1185">Reference proteome</keyword>
<reference evidence="6 7" key="1">
    <citation type="journal article" date="2011" name="Science">
        <title>The Selaginella genome identifies genetic changes associated with the evolution of vascular plants.</title>
        <authorList>
            <person name="Banks J.A."/>
            <person name="Nishiyama T."/>
            <person name="Hasebe M."/>
            <person name="Bowman J.L."/>
            <person name="Gribskov M."/>
            <person name="dePamphilis C."/>
            <person name="Albert V.A."/>
            <person name="Aono N."/>
            <person name="Aoyama T."/>
            <person name="Ambrose B.A."/>
            <person name="Ashton N.W."/>
            <person name="Axtell M.J."/>
            <person name="Barker E."/>
            <person name="Barker M.S."/>
            <person name="Bennetzen J.L."/>
            <person name="Bonawitz N.D."/>
            <person name="Chapple C."/>
            <person name="Cheng C."/>
            <person name="Correa L.G."/>
            <person name="Dacre M."/>
            <person name="DeBarry J."/>
            <person name="Dreyer I."/>
            <person name="Elias M."/>
            <person name="Engstrom E.M."/>
            <person name="Estelle M."/>
            <person name="Feng L."/>
            <person name="Finet C."/>
            <person name="Floyd S.K."/>
            <person name="Frommer W.B."/>
            <person name="Fujita T."/>
            <person name="Gramzow L."/>
            <person name="Gutensohn M."/>
            <person name="Harholt J."/>
            <person name="Hattori M."/>
            <person name="Heyl A."/>
            <person name="Hirai T."/>
            <person name="Hiwatashi Y."/>
            <person name="Ishikawa M."/>
            <person name="Iwata M."/>
            <person name="Karol K.G."/>
            <person name="Koehler B."/>
            <person name="Kolukisaoglu U."/>
            <person name="Kubo M."/>
            <person name="Kurata T."/>
            <person name="Lalonde S."/>
            <person name="Li K."/>
            <person name="Li Y."/>
            <person name="Litt A."/>
            <person name="Lyons E."/>
            <person name="Manning G."/>
            <person name="Maruyama T."/>
            <person name="Michael T.P."/>
            <person name="Mikami K."/>
            <person name="Miyazaki S."/>
            <person name="Morinaga S."/>
            <person name="Murata T."/>
            <person name="Mueller-Roeber B."/>
            <person name="Nelson D.R."/>
            <person name="Obara M."/>
            <person name="Oguri Y."/>
            <person name="Olmstead R.G."/>
            <person name="Onodera N."/>
            <person name="Petersen B.L."/>
            <person name="Pils B."/>
            <person name="Prigge M."/>
            <person name="Rensing S.A."/>
            <person name="Riano-Pachon D.M."/>
            <person name="Roberts A.W."/>
            <person name="Sato Y."/>
            <person name="Scheller H.V."/>
            <person name="Schulz B."/>
            <person name="Schulz C."/>
            <person name="Shakirov E.V."/>
            <person name="Shibagaki N."/>
            <person name="Shinohara N."/>
            <person name="Shippen D.E."/>
            <person name="Soerensen I."/>
            <person name="Sotooka R."/>
            <person name="Sugimoto N."/>
            <person name="Sugita M."/>
            <person name="Sumikawa N."/>
            <person name="Tanurdzic M."/>
            <person name="Theissen G."/>
            <person name="Ulvskov P."/>
            <person name="Wakazuki S."/>
            <person name="Weng J.K."/>
            <person name="Willats W.W."/>
            <person name="Wipf D."/>
            <person name="Wolf P.G."/>
            <person name="Yang L."/>
            <person name="Zimmer A.D."/>
            <person name="Zhu Q."/>
            <person name="Mitros T."/>
            <person name="Hellsten U."/>
            <person name="Loque D."/>
            <person name="Otillar R."/>
            <person name="Salamov A."/>
            <person name="Schmutz J."/>
            <person name="Shapiro H."/>
            <person name="Lindquist E."/>
            <person name="Lucas S."/>
            <person name="Rokhsar D."/>
            <person name="Grigoriev I.V."/>
        </authorList>
    </citation>
    <scope>NUCLEOTIDE SEQUENCE [LARGE SCALE GENOMIC DNA]</scope>
</reference>
<dbReference type="PROSITE" id="PS00086">
    <property type="entry name" value="CYTOCHROME_P450"/>
    <property type="match status" value="1"/>
</dbReference>
<dbReference type="GO" id="GO:0016705">
    <property type="term" value="F:oxidoreductase activity, acting on paired donors, with incorporation or reduction of molecular oxygen"/>
    <property type="evidence" value="ECO:0007669"/>
    <property type="project" value="InterPro"/>
</dbReference>
<dbReference type="SUPFAM" id="SSF48264">
    <property type="entry name" value="Cytochrome P450"/>
    <property type="match status" value="1"/>
</dbReference>
<accession>D8SFF2</accession>
<keyword evidence="4" id="KW-0560">Oxidoreductase</keyword>
<dbReference type="AlphaFoldDB" id="D8SFF2"/>
<feature type="binding site" description="axial binding residue" evidence="3">
    <location>
        <position position="427"/>
    </location>
    <ligand>
        <name>heme</name>
        <dbReference type="ChEBI" id="CHEBI:30413"/>
    </ligand>
    <ligandPart>
        <name>Fe</name>
        <dbReference type="ChEBI" id="CHEBI:18248"/>
    </ligandPart>
</feature>
<dbReference type="OrthoDB" id="1470350at2759"/>
<dbReference type="Proteomes" id="UP000001514">
    <property type="component" value="Unassembled WGS sequence"/>
</dbReference>
<dbReference type="GO" id="GO:0005506">
    <property type="term" value="F:iron ion binding"/>
    <property type="evidence" value="ECO:0007669"/>
    <property type="project" value="InterPro"/>
</dbReference>
<dbReference type="Gramene" id="EFJ16716">
    <property type="protein sequence ID" value="EFJ16716"/>
    <property type="gene ID" value="SELMODRAFT_115926"/>
</dbReference>
<dbReference type="PANTHER" id="PTHR24286">
    <property type="entry name" value="CYTOCHROME P450 26"/>
    <property type="match status" value="1"/>
</dbReference>
<keyword evidence="4" id="KW-0503">Monooxygenase</keyword>
<evidence type="ECO:0000313" key="7">
    <source>
        <dbReference type="Proteomes" id="UP000001514"/>
    </source>
</evidence>
<keyword evidence="2 3" id="KW-0408">Iron</keyword>
<dbReference type="InterPro" id="IPR001128">
    <property type="entry name" value="Cyt_P450"/>
</dbReference>
<dbReference type="KEGG" id="smo:SELMODRAFT_115926"/>
<evidence type="ECO:0000313" key="6">
    <source>
        <dbReference type="EMBL" id="EFJ16716.1"/>
    </source>
</evidence>
<keyword evidence="5" id="KW-0472">Membrane</keyword>
<dbReference type="STRING" id="88036.D8SFF2"/>
<dbReference type="InterPro" id="IPR002401">
    <property type="entry name" value="Cyt_P450_E_grp-I"/>
</dbReference>
<dbReference type="EMBL" id="GL377617">
    <property type="protein sequence ID" value="EFJ16716.1"/>
    <property type="molecule type" value="Genomic_DNA"/>
</dbReference>
<protein>
    <recommendedName>
        <fullName evidence="8">Kaurenoic acid oxidase</fullName>
    </recommendedName>
</protein>
<keyword evidence="5" id="KW-1133">Transmembrane helix</keyword>
<dbReference type="InParanoid" id="D8SFF2"/>
<dbReference type="HOGENOM" id="CLU_001570_15_5_1"/>
<evidence type="ECO:0000256" key="5">
    <source>
        <dbReference type="SAM" id="Phobius"/>
    </source>
</evidence>
<evidence type="ECO:0000256" key="1">
    <source>
        <dbReference type="ARBA" id="ARBA00022723"/>
    </source>
</evidence>
<keyword evidence="3 4" id="KW-0349">Heme</keyword>
<comment type="cofactor">
    <cofactor evidence="3">
        <name>heme</name>
        <dbReference type="ChEBI" id="CHEBI:30413"/>
    </cofactor>
</comment>
<dbReference type="Gene3D" id="1.10.630.10">
    <property type="entry name" value="Cytochrome P450"/>
    <property type="match status" value="1"/>
</dbReference>
<dbReference type="eggNOG" id="KOG0157">
    <property type="taxonomic scope" value="Eukaryota"/>
</dbReference>
<keyword evidence="5" id="KW-0812">Transmembrane</keyword>
<evidence type="ECO:0000256" key="2">
    <source>
        <dbReference type="ARBA" id="ARBA00023004"/>
    </source>
</evidence>
<name>D8SFF2_SELML</name>
<feature type="transmembrane region" description="Helical" evidence="5">
    <location>
        <begin position="6"/>
        <end position="29"/>
    </location>
</feature>
<dbReference type="GO" id="GO:0048868">
    <property type="term" value="P:pollen tube development"/>
    <property type="evidence" value="ECO:0000318"/>
    <property type="project" value="GO_Central"/>
</dbReference>